<gene>
    <name evidence="2" type="ORF">SB48_HM08orf02404</name>
</gene>
<dbReference type="Proteomes" id="UP000032024">
    <property type="component" value="Chromosome"/>
</dbReference>
<organism evidence="2 3">
    <name type="scientific">Heyndrickxia coagulans</name>
    <name type="common">Weizmannia coagulans</name>
    <dbReference type="NCBI Taxonomy" id="1398"/>
    <lineage>
        <taxon>Bacteria</taxon>
        <taxon>Bacillati</taxon>
        <taxon>Bacillota</taxon>
        <taxon>Bacilli</taxon>
        <taxon>Bacillales</taxon>
        <taxon>Bacillaceae</taxon>
        <taxon>Heyndrickxia</taxon>
    </lineage>
</organism>
<name>A0AAN0WBS1_HEYCO</name>
<reference evidence="3" key="1">
    <citation type="submission" date="2015-01" db="EMBL/GenBank/DDBJ databases">
        <title>Comparative genome analysis of Bacillus coagulans HM-08, Clostridium butyricum HM-68, Bacillus subtilis HM-66 and Bacillus paralicheniformis BL-09.</title>
        <authorList>
            <person name="Zhang H."/>
        </authorList>
    </citation>
    <scope>NUCLEOTIDE SEQUENCE [LARGE SCALE GENOMIC DNA]</scope>
    <source>
        <strain evidence="3">HM-08</strain>
    </source>
</reference>
<feature type="compositionally biased region" description="Basic and acidic residues" evidence="1">
    <location>
        <begin position="7"/>
        <end position="27"/>
    </location>
</feature>
<accession>A0AAN0WBS1</accession>
<evidence type="ECO:0000256" key="1">
    <source>
        <dbReference type="SAM" id="MobiDB-lite"/>
    </source>
</evidence>
<dbReference type="EMBL" id="CP010525">
    <property type="protein sequence ID" value="AJO22319.1"/>
    <property type="molecule type" value="Genomic_DNA"/>
</dbReference>
<keyword evidence="3" id="KW-1185">Reference proteome</keyword>
<sequence length="45" mass="5382">MNVSMFEAKKQTYKMHEVKQRQKDEKQLGQFFSMGANKERGRAFL</sequence>
<proteinExistence type="predicted"/>
<evidence type="ECO:0000313" key="2">
    <source>
        <dbReference type="EMBL" id="AJO22319.1"/>
    </source>
</evidence>
<protein>
    <submittedName>
        <fullName evidence="2">Uncharacterized protein</fullName>
    </submittedName>
</protein>
<evidence type="ECO:0000313" key="3">
    <source>
        <dbReference type="Proteomes" id="UP000032024"/>
    </source>
</evidence>
<feature type="region of interest" description="Disordered" evidence="1">
    <location>
        <begin position="1"/>
        <end position="32"/>
    </location>
</feature>
<dbReference type="AlphaFoldDB" id="A0AAN0WBS1"/>